<feature type="domain" description="DUF3427" evidence="1">
    <location>
        <begin position="100"/>
        <end position="243"/>
    </location>
</feature>
<feature type="non-terminal residue" evidence="2">
    <location>
        <position position="1"/>
    </location>
</feature>
<gene>
    <name evidence="2" type="ORF">K8V90_05940</name>
</gene>
<reference evidence="2" key="2">
    <citation type="submission" date="2021-09" db="EMBL/GenBank/DDBJ databases">
        <authorList>
            <person name="Gilroy R."/>
        </authorList>
    </citation>
    <scope>NUCLEOTIDE SEQUENCE</scope>
    <source>
        <strain evidence="2">1277</strain>
    </source>
</reference>
<proteinExistence type="predicted"/>
<dbReference type="InterPro" id="IPR021835">
    <property type="entry name" value="DUF3427"/>
</dbReference>
<evidence type="ECO:0000313" key="2">
    <source>
        <dbReference type="EMBL" id="HJG96626.1"/>
    </source>
</evidence>
<dbReference type="AlphaFoldDB" id="A0A921SZF6"/>
<dbReference type="Proteomes" id="UP000776700">
    <property type="component" value="Unassembled WGS sequence"/>
</dbReference>
<organism evidence="2 3">
    <name type="scientific">Romboutsia timonensis</name>
    <dbReference type="NCBI Taxonomy" id="1776391"/>
    <lineage>
        <taxon>Bacteria</taxon>
        <taxon>Bacillati</taxon>
        <taxon>Bacillota</taxon>
        <taxon>Clostridia</taxon>
        <taxon>Peptostreptococcales</taxon>
        <taxon>Peptostreptococcaceae</taxon>
        <taxon>Romboutsia</taxon>
    </lineage>
</organism>
<dbReference type="Pfam" id="PF11907">
    <property type="entry name" value="DUF3427"/>
    <property type="match status" value="1"/>
</dbReference>
<sequence length="251" mass="29296">LINTDSIRLLKFWIDVLENYKKYKNISFTESEEKMMLMLHYTLYTKCPKDLGINSIDEFLQRLYKNKVIYEEIIEILKYNLSHIKVRTFNDNLSFDTHLDVHATYSKEQILAALGKSTIKKQYPLREGVLYIEDKKTDIFLITLNKVEKHFSPSTMYEDYAINDELFNWQSQSRTSIDSPTGKRYVNHRESGNNILLFVRENKSEDGVTSPYIYLGPADIVSYSGSKPISIVWKLRNRLPASIAVKAEKAL</sequence>
<comment type="caution">
    <text evidence="2">The sequence shown here is derived from an EMBL/GenBank/DDBJ whole genome shotgun (WGS) entry which is preliminary data.</text>
</comment>
<evidence type="ECO:0000259" key="1">
    <source>
        <dbReference type="Pfam" id="PF11907"/>
    </source>
</evidence>
<name>A0A921SZF6_9FIRM</name>
<reference evidence="2" key="1">
    <citation type="journal article" date="2021" name="PeerJ">
        <title>Extensive microbial diversity within the chicken gut microbiome revealed by metagenomics and culture.</title>
        <authorList>
            <person name="Gilroy R."/>
            <person name="Ravi A."/>
            <person name="Getino M."/>
            <person name="Pursley I."/>
            <person name="Horton D.L."/>
            <person name="Alikhan N.F."/>
            <person name="Baker D."/>
            <person name="Gharbi K."/>
            <person name="Hall N."/>
            <person name="Watson M."/>
            <person name="Adriaenssens E.M."/>
            <person name="Foster-Nyarko E."/>
            <person name="Jarju S."/>
            <person name="Secka A."/>
            <person name="Antonio M."/>
            <person name="Oren A."/>
            <person name="Chaudhuri R.R."/>
            <person name="La Ragione R."/>
            <person name="Hildebrand F."/>
            <person name="Pallen M.J."/>
        </authorList>
    </citation>
    <scope>NUCLEOTIDE SEQUENCE</scope>
    <source>
        <strain evidence="2">1277</strain>
    </source>
</reference>
<evidence type="ECO:0000313" key="3">
    <source>
        <dbReference type="Proteomes" id="UP000776700"/>
    </source>
</evidence>
<dbReference type="EMBL" id="DYUB01000187">
    <property type="protein sequence ID" value="HJG96626.1"/>
    <property type="molecule type" value="Genomic_DNA"/>
</dbReference>
<accession>A0A921SZF6</accession>
<protein>
    <submittedName>
        <fullName evidence="2">DUF3427 domain-containing protein</fullName>
    </submittedName>
</protein>